<accession>A0A0F9HFA0</accession>
<evidence type="ECO:0000313" key="1">
    <source>
        <dbReference type="EMBL" id="KKL80350.1"/>
    </source>
</evidence>
<organism evidence="1">
    <name type="scientific">marine sediment metagenome</name>
    <dbReference type="NCBI Taxonomy" id="412755"/>
    <lineage>
        <taxon>unclassified sequences</taxon>
        <taxon>metagenomes</taxon>
        <taxon>ecological metagenomes</taxon>
    </lineage>
</organism>
<comment type="caution">
    <text evidence="1">The sequence shown here is derived from an EMBL/GenBank/DDBJ whole genome shotgun (WGS) entry which is preliminary data.</text>
</comment>
<reference evidence="1" key="1">
    <citation type="journal article" date="2015" name="Nature">
        <title>Complex archaea that bridge the gap between prokaryotes and eukaryotes.</title>
        <authorList>
            <person name="Spang A."/>
            <person name="Saw J.H."/>
            <person name="Jorgensen S.L."/>
            <person name="Zaremba-Niedzwiedzka K."/>
            <person name="Martijn J."/>
            <person name="Lind A.E."/>
            <person name="van Eijk R."/>
            <person name="Schleper C."/>
            <person name="Guy L."/>
            <person name="Ettema T.J."/>
        </authorList>
    </citation>
    <scope>NUCLEOTIDE SEQUENCE</scope>
</reference>
<feature type="non-terminal residue" evidence="1">
    <location>
        <position position="1"/>
    </location>
</feature>
<dbReference type="EMBL" id="LAZR01022879">
    <property type="protein sequence ID" value="KKL80350.1"/>
    <property type="molecule type" value="Genomic_DNA"/>
</dbReference>
<name>A0A0F9HFA0_9ZZZZ</name>
<proteinExistence type="predicted"/>
<sequence length="33" mass="3693">AVPLCIICAAAQFVCDRLIKPQRDQGEFTKDNE</sequence>
<dbReference type="AlphaFoldDB" id="A0A0F9HFA0"/>
<protein>
    <submittedName>
        <fullName evidence="1">Uncharacterized protein</fullName>
    </submittedName>
</protein>
<gene>
    <name evidence="1" type="ORF">LCGC14_2005610</name>
</gene>